<dbReference type="RefSeq" id="WP_205159452.1">
    <property type="nucleotide sequence ID" value="NZ_JAFEUM010000007.1"/>
</dbReference>
<dbReference type="InterPro" id="IPR002078">
    <property type="entry name" value="Sigma_54_int"/>
</dbReference>
<keyword evidence="2" id="KW-0067">ATP-binding</keyword>
<dbReference type="Gene3D" id="3.30.450.20">
    <property type="entry name" value="PAS domain"/>
    <property type="match status" value="1"/>
</dbReference>
<dbReference type="SUPFAM" id="SSF46689">
    <property type="entry name" value="Homeodomain-like"/>
    <property type="match status" value="1"/>
</dbReference>
<sequence>MFSSTPAPHNDHKKTWDFFQKHHWVSPEFAQTPIFASWERCIKQCSPHNWSKPHVASGYTLKSLIKRNQSIIACATTVVEDTYDLLRGSDVVLLVTDDNGCTLFLTGDDNLQNDMSELGFKVGCFFSEGKIGTNAINLAIDTHMPIQVCAEEHFNRHLHSFGSVAAPIFDSMGRLRGSVALFRKDQQFNQENLVITSSMAKEISMQIHISAEQESTNRLISAHNATLECMDDGLIVWDEEDIVTLANQQSETLLSFTAHKAIDKPIFDLIRFPPFIQSHIENHNDMIRKQTTIEVNGEFVETIISFKSLPDGTHLLFVHPIDKIRKLAQQQAGNNAKFTFATLPGISRKIKHLVTVAKRCIKSKAPMLISGEDGVGKTDLAMAIHNESGFVDGPFITLNCRSLNSGHEGMDEQQEGDALAAKFELAQNGTLFLENVEYLTQTQQSILLKSLKTELFDCPSKQRVIPVKFQCIASTTSDLSKYVARNSFGRQLYYQISANELYIPPLRERQEDIEHLILKLVNSYERRHNVAVSIEKDAMDALVNYDWLANNSELKSRVEKVLLNRSSNLIGLSDIPDDLKARSLSTHPLAGLQSLEEAEKQAIVQAWNHFEGKMHLMAKSLGIGRTTLWRKIQKYGLG</sequence>
<protein>
    <submittedName>
        <fullName evidence="7">PTS-dependent dihydroxyacetone kinase operon transcriptional regulator DhaR</fullName>
    </submittedName>
</protein>
<dbReference type="Proteomes" id="UP000809621">
    <property type="component" value="Unassembled WGS sequence"/>
</dbReference>
<dbReference type="Pfam" id="PF25601">
    <property type="entry name" value="AAA_lid_14"/>
    <property type="match status" value="1"/>
</dbReference>
<evidence type="ECO:0000313" key="7">
    <source>
        <dbReference type="EMBL" id="MBM7037961.1"/>
    </source>
</evidence>
<dbReference type="Pfam" id="PF01590">
    <property type="entry name" value="GAF"/>
    <property type="match status" value="1"/>
</dbReference>
<keyword evidence="1" id="KW-0547">Nucleotide-binding</keyword>
<accession>A0ABS2HLK1</accession>
<evidence type="ECO:0000256" key="5">
    <source>
        <dbReference type="ARBA" id="ARBA00023163"/>
    </source>
</evidence>
<feature type="domain" description="Sigma-54 factor interaction" evidence="6">
    <location>
        <begin position="343"/>
        <end position="563"/>
    </location>
</feature>
<dbReference type="InterPro" id="IPR003593">
    <property type="entry name" value="AAA+_ATPase"/>
</dbReference>
<dbReference type="SUPFAM" id="SSF55785">
    <property type="entry name" value="PYP-like sensor domain (PAS domain)"/>
    <property type="match status" value="1"/>
</dbReference>
<dbReference type="PROSITE" id="PS50045">
    <property type="entry name" value="SIGMA54_INTERACT_4"/>
    <property type="match status" value="1"/>
</dbReference>
<dbReference type="Gene3D" id="3.30.450.40">
    <property type="match status" value="1"/>
</dbReference>
<evidence type="ECO:0000256" key="3">
    <source>
        <dbReference type="ARBA" id="ARBA00023015"/>
    </source>
</evidence>
<dbReference type="SMART" id="SM00382">
    <property type="entry name" value="AAA"/>
    <property type="match status" value="1"/>
</dbReference>
<dbReference type="InterPro" id="IPR029016">
    <property type="entry name" value="GAF-like_dom_sf"/>
</dbReference>
<keyword evidence="5" id="KW-0804">Transcription</keyword>
<keyword evidence="4" id="KW-0238">DNA-binding</keyword>
<proteinExistence type="predicted"/>
<dbReference type="InterPro" id="IPR058031">
    <property type="entry name" value="AAA_lid_NorR"/>
</dbReference>
<dbReference type="EMBL" id="JAFEUM010000007">
    <property type="protein sequence ID" value="MBM7037961.1"/>
    <property type="molecule type" value="Genomic_DNA"/>
</dbReference>
<reference evidence="7 8" key="1">
    <citation type="submission" date="2021-02" db="EMBL/GenBank/DDBJ databases">
        <authorList>
            <person name="Park J.-S."/>
        </authorList>
    </citation>
    <scope>NUCLEOTIDE SEQUENCE [LARGE SCALE GENOMIC DNA]</scope>
    <source>
        <strain evidence="7 8">188UL20-2</strain>
    </source>
</reference>
<keyword evidence="7" id="KW-0418">Kinase</keyword>
<dbReference type="PANTHER" id="PTHR32071">
    <property type="entry name" value="TRANSCRIPTIONAL REGULATORY PROTEIN"/>
    <property type="match status" value="1"/>
</dbReference>
<dbReference type="InterPro" id="IPR027417">
    <property type="entry name" value="P-loop_NTPase"/>
</dbReference>
<dbReference type="Gene3D" id="1.10.10.60">
    <property type="entry name" value="Homeodomain-like"/>
    <property type="match status" value="1"/>
</dbReference>
<evidence type="ECO:0000259" key="6">
    <source>
        <dbReference type="PROSITE" id="PS50045"/>
    </source>
</evidence>
<dbReference type="CDD" id="cd00130">
    <property type="entry name" value="PAS"/>
    <property type="match status" value="1"/>
</dbReference>
<keyword evidence="8" id="KW-1185">Reference proteome</keyword>
<dbReference type="Pfam" id="PF02954">
    <property type="entry name" value="HTH_8"/>
    <property type="match status" value="1"/>
</dbReference>
<dbReference type="SMART" id="SM00091">
    <property type="entry name" value="PAS"/>
    <property type="match status" value="1"/>
</dbReference>
<evidence type="ECO:0000256" key="4">
    <source>
        <dbReference type="ARBA" id="ARBA00023125"/>
    </source>
</evidence>
<dbReference type="InterPro" id="IPR013767">
    <property type="entry name" value="PAS_fold"/>
</dbReference>
<gene>
    <name evidence="7" type="primary">dhaR</name>
    <name evidence="7" type="ORF">JQC93_16320</name>
</gene>
<dbReference type="InterPro" id="IPR000014">
    <property type="entry name" value="PAS"/>
</dbReference>
<dbReference type="Pfam" id="PF00989">
    <property type="entry name" value="PAS"/>
    <property type="match status" value="1"/>
</dbReference>
<dbReference type="Pfam" id="PF00158">
    <property type="entry name" value="Sigma54_activat"/>
    <property type="match status" value="1"/>
</dbReference>
<evidence type="ECO:0000256" key="2">
    <source>
        <dbReference type="ARBA" id="ARBA00022840"/>
    </source>
</evidence>
<dbReference type="InterPro" id="IPR003018">
    <property type="entry name" value="GAF"/>
</dbReference>
<evidence type="ECO:0000256" key="1">
    <source>
        <dbReference type="ARBA" id="ARBA00022741"/>
    </source>
</evidence>
<dbReference type="PANTHER" id="PTHR32071:SF117">
    <property type="entry name" value="PTS-DEPENDENT DIHYDROXYACETONE KINASE OPERON REGULATORY PROTEIN-RELATED"/>
    <property type="match status" value="1"/>
</dbReference>
<keyword evidence="7" id="KW-0808">Transferase</keyword>
<dbReference type="NCBIfam" id="NF008485">
    <property type="entry name" value="PRK11388.1"/>
    <property type="match status" value="1"/>
</dbReference>
<organism evidence="7 8">
    <name type="scientific">Vibrio ulleungensis</name>
    <dbReference type="NCBI Taxonomy" id="2807619"/>
    <lineage>
        <taxon>Bacteria</taxon>
        <taxon>Pseudomonadati</taxon>
        <taxon>Pseudomonadota</taxon>
        <taxon>Gammaproteobacteria</taxon>
        <taxon>Vibrionales</taxon>
        <taxon>Vibrionaceae</taxon>
        <taxon>Vibrio</taxon>
    </lineage>
</organism>
<dbReference type="InterPro" id="IPR035965">
    <property type="entry name" value="PAS-like_dom_sf"/>
</dbReference>
<dbReference type="InterPro" id="IPR009057">
    <property type="entry name" value="Homeodomain-like_sf"/>
</dbReference>
<dbReference type="InterPro" id="IPR002197">
    <property type="entry name" value="HTH_Fis"/>
</dbReference>
<dbReference type="SUPFAM" id="SSF52540">
    <property type="entry name" value="P-loop containing nucleoside triphosphate hydrolases"/>
    <property type="match status" value="1"/>
</dbReference>
<dbReference type="CDD" id="cd00009">
    <property type="entry name" value="AAA"/>
    <property type="match status" value="1"/>
</dbReference>
<name>A0ABS2HLK1_9VIBR</name>
<dbReference type="Gene3D" id="3.40.50.300">
    <property type="entry name" value="P-loop containing nucleotide triphosphate hydrolases"/>
    <property type="match status" value="1"/>
</dbReference>
<dbReference type="Gene3D" id="1.10.8.60">
    <property type="match status" value="1"/>
</dbReference>
<comment type="caution">
    <text evidence="7">The sequence shown here is derived from an EMBL/GenBank/DDBJ whole genome shotgun (WGS) entry which is preliminary data.</text>
</comment>
<dbReference type="GO" id="GO:0016301">
    <property type="term" value="F:kinase activity"/>
    <property type="evidence" value="ECO:0007669"/>
    <property type="project" value="UniProtKB-KW"/>
</dbReference>
<keyword evidence="3" id="KW-0805">Transcription regulation</keyword>
<evidence type="ECO:0000313" key="8">
    <source>
        <dbReference type="Proteomes" id="UP000809621"/>
    </source>
</evidence>